<dbReference type="Gene3D" id="1.10.8.10">
    <property type="entry name" value="DNA helicase RuvA subunit, C-terminal domain"/>
    <property type="match status" value="1"/>
</dbReference>
<dbReference type="SUPFAM" id="SSF46934">
    <property type="entry name" value="UBA-like"/>
    <property type="match status" value="1"/>
</dbReference>
<keyword evidence="2" id="KW-0067">ATP-binding</keyword>
<dbReference type="InterPro" id="IPR000608">
    <property type="entry name" value="UBC"/>
</dbReference>
<keyword evidence="1" id="KW-0547">Nucleotide-binding</keyword>
<name>A0AA36CBE2_9BILA</name>
<dbReference type="InterPro" id="IPR015940">
    <property type="entry name" value="UBA"/>
</dbReference>
<gene>
    <name evidence="4" type="ORF">MSPICULIGERA_LOCUS4463</name>
</gene>
<dbReference type="Gene3D" id="3.10.110.10">
    <property type="entry name" value="Ubiquitin Conjugating Enzyme"/>
    <property type="match status" value="1"/>
</dbReference>
<feature type="non-terminal residue" evidence="4">
    <location>
        <position position="1"/>
    </location>
</feature>
<evidence type="ECO:0000259" key="3">
    <source>
        <dbReference type="PROSITE" id="PS50127"/>
    </source>
</evidence>
<dbReference type="PROSITE" id="PS50127">
    <property type="entry name" value="UBC_2"/>
    <property type="match status" value="1"/>
</dbReference>
<evidence type="ECO:0000256" key="2">
    <source>
        <dbReference type="ARBA" id="ARBA00022840"/>
    </source>
</evidence>
<dbReference type="SMART" id="SM00212">
    <property type="entry name" value="UBCc"/>
    <property type="match status" value="1"/>
</dbReference>
<dbReference type="SUPFAM" id="SSF54495">
    <property type="entry name" value="UBC-like"/>
    <property type="match status" value="1"/>
</dbReference>
<organism evidence="4 5">
    <name type="scientific">Mesorhabditis spiculigera</name>
    <dbReference type="NCBI Taxonomy" id="96644"/>
    <lineage>
        <taxon>Eukaryota</taxon>
        <taxon>Metazoa</taxon>
        <taxon>Ecdysozoa</taxon>
        <taxon>Nematoda</taxon>
        <taxon>Chromadorea</taxon>
        <taxon>Rhabditida</taxon>
        <taxon>Rhabditina</taxon>
        <taxon>Rhabditomorpha</taxon>
        <taxon>Rhabditoidea</taxon>
        <taxon>Rhabditidae</taxon>
        <taxon>Mesorhabditinae</taxon>
        <taxon>Mesorhabditis</taxon>
    </lineage>
</organism>
<feature type="domain" description="UBC core" evidence="3">
    <location>
        <begin position="1"/>
        <end position="138"/>
    </location>
</feature>
<proteinExistence type="predicted"/>
<dbReference type="Proteomes" id="UP001177023">
    <property type="component" value="Unassembled WGS sequence"/>
</dbReference>
<dbReference type="Pfam" id="PF00179">
    <property type="entry name" value="UQ_con"/>
    <property type="match status" value="1"/>
</dbReference>
<keyword evidence="5" id="KW-1185">Reference proteome</keyword>
<accession>A0AA36CBE2</accession>
<dbReference type="PANTHER" id="PTHR24068">
    <property type="entry name" value="UBIQUITIN-CONJUGATING ENZYME E2"/>
    <property type="match status" value="1"/>
</dbReference>
<dbReference type="Pfam" id="PF00627">
    <property type="entry name" value="UBA"/>
    <property type="match status" value="1"/>
</dbReference>
<dbReference type="InterPro" id="IPR009060">
    <property type="entry name" value="UBA-like_sf"/>
</dbReference>
<dbReference type="InterPro" id="IPR016135">
    <property type="entry name" value="UBQ-conjugating_enzyme/RWD"/>
</dbReference>
<dbReference type="AlphaFoldDB" id="A0AA36CBE2"/>
<evidence type="ECO:0000313" key="5">
    <source>
        <dbReference type="Proteomes" id="UP001177023"/>
    </source>
</evidence>
<dbReference type="GO" id="GO:0005524">
    <property type="term" value="F:ATP binding"/>
    <property type="evidence" value="ECO:0007669"/>
    <property type="project" value="UniProtKB-KW"/>
</dbReference>
<sequence>MEDDLQESGFKLKLVDEDLTRLQAEIPGVAGSPYEGGRFELEICVPSDYPFAAPRARFIKNVWHPNVCSHTGEVGCFGLEDEWRPNITMATLLVMIQALLSKPVVLQDLQDAVVATQYDTNRQLFEETARFWTQEFAGACGERNLYMVAKVDRLCELGAGRVEAITALSRFNWNLKRATNDILG</sequence>
<evidence type="ECO:0000256" key="1">
    <source>
        <dbReference type="ARBA" id="ARBA00022741"/>
    </source>
</evidence>
<dbReference type="EMBL" id="CATQJA010001115">
    <property type="protein sequence ID" value="CAJ0565836.1"/>
    <property type="molecule type" value="Genomic_DNA"/>
</dbReference>
<protein>
    <recommendedName>
        <fullName evidence="3">UBC core domain-containing protein</fullName>
    </recommendedName>
</protein>
<reference evidence="4" key="1">
    <citation type="submission" date="2023-06" db="EMBL/GenBank/DDBJ databases">
        <authorList>
            <person name="Delattre M."/>
        </authorList>
    </citation>
    <scope>NUCLEOTIDE SEQUENCE</scope>
    <source>
        <strain evidence="4">AF72</strain>
    </source>
</reference>
<comment type="caution">
    <text evidence="4">The sequence shown here is derived from an EMBL/GenBank/DDBJ whole genome shotgun (WGS) entry which is preliminary data.</text>
</comment>
<evidence type="ECO:0000313" key="4">
    <source>
        <dbReference type="EMBL" id="CAJ0565836.1"/>
    </source>
</evidence>